<evidence type="ECO:0000256" key="5">
    <source>
        <dbReference type="SAM" id="MobiDB-lite"/>
    </source>
</evidence>
<keyword evidence="4" id="KW-0106">Calcium</keyword>
<gene>
    <name evidence="8" type="ORF">D1610_04175</name>
</gene>
<sequence>MNATRRHALWLLAGAAATAALAGVAPGAAQASAKRPNIVVILIDDMGFSDIGCYGSEIPTPNIDALAAGGLRFTQFYNNARCSPSRAALLTGTYPHQAGLGHLEPVDIPGAQGLRGRLLDRVVTMAEVLRPAGYLTAMAGKWHLGMSKGVGPVQRGFDRSFASPVGELYYRNQPQRAARKVVIDGRDVPASSDELGKGDWYSSDLFVDWGTKFIEEARAKDKPFFLYLPFVAAHFPVMAPPEDVAKFRGKYMEGWDTLRARRLEKQRQIGLLGDEVTLPPRLPNTYDWDKLSADDRDRFDGIMATYAANIARVDKAVGDLVARLKANGTYDDTLILFMADNGGNAESGPDGRSLGDGPLGSATSRIFVGMNWATLSNTPFQYFKHHTQEGGIATPLIAHWPRGIDAARNGGFVREPGHLVDIMATVVDVSGARYPAEAKGKAIVPMQGVSLAPAFHGDAITRGKPIFFEHEGNRAVRDGRWKLVSPFNRPWELYDMQVDRSETRNLAASNPEQVGRMAAQWDAWAAASFVDRWRESYNGPKGQRQNWGGGETPERPEAMDVMTPELERTLKR</sequence>
<evidence type="ECO:0000256" key="6">
    <source>
        <dbReference type="SAM" id="SignalP"/>
    </source>
</evidence>
<comment type="caution">
    <text evidence="8">The sequence shown here is derived from an EMBL/GenBank/DDBJ whole genome shotgun (WGS) entry which is preliminary data.</text>
</comment>
<evidence type="ECO:0000256" key="4">
    <source>
        <dbReference type="ARBA" id="ARBA00022837"/>
    </source>
</evidence>
<dbReference type="GO" id="GO:0004065">
    <property type="term" value="F:arylsulfatase activity"/>
    <property type="evidence" value="ECO:0007669"/>
    <property type="project" value="TreeGrafter"/>
</dbReference>
<dbReference type="PANTHER" id="PTHR42693:SF53">
    <property type="entry name" value="ENDO-4-O-SULFATASE"/>
    <property type="match status" value="1"/>
</dbReference>
<reference evidence="8 9" key="1">
    <citation type="submission" date="2018-08" db="EMBL/GenBank/DDBJ databases">
        <title>The multiple taxonomic identification of Sphingomonas gilva.</title>
        <authorList>
            <person name="Zhu D."/>
            <person name="Zheng S."/>
        </authorList>
    </citation>
    <scope>NUCLEOTIDE SEQUENCE [LARGE SCALE GENOMIC DNA]</scope>
    <source>
        <strain evidence="8 9">ZDH117</strain>
    </source>
</reference>
<dbReference type="InterPro" id="IPR006311">
    <property type="entry name" value="TAT_signal"/>
</dbReference>
<dbReference type="InterPro" id="IPR024607">
    <property type="entry name" value="Sulfatase_CS"/>
</dbReference>
<evidence type="ECO:0000256" key="3">
    <source>
        <dbReference type="ARBA" id="ARBA00022801"/>
    </source>
</evidence>
<dbReference type="Gene3D" id="3.40.720.10">
    <property type="entry name" value="Alkaline Phosphatase, subunit A"/>
    <property type="match status" value="1"/>
</dbReference>
<evidence type="ECO:0000313" key="8">
    <source>
        <dbReference type="EMBL" id="RHW19308.1"/>
    </source>
</evidence>
<dbReference type="PROSITE" id="PS51318">
    <property type="entry name" value="TAT"/>
    <property type="match status" value="1"/>
</dbReference>
<evidence type="ECO:0000259" key="7">
    <source>
        <dbReference type="Pfam" id="PF00884"/>
    </source>
</evidence>
<comment type="similarity">
    <text evidence="1">Belongs to the sulfatase family.</text>
</comment>
<name>A0A396RRX7_9SPHN</name>
<keyword evidence="2" id="KW-0479">Metal-binding</keyword>
<feature type="domain" description="Sulfatase N-terminal" evidence="7">
    <location>
        <begin position="36"/>
        <end position="431"/>
    </location>
</feature>
<keyword evidence="9" id="KW-1185">Reference proteome</keyword>
<evidence type="ECO:0000256" key="1">
    <source>
        <dbReference type="ARBA" id="ARBA00008779"/>
    </source>
</evidence>
<dbReference type="OrthoDB" id="9803751at2"/>
<dbReference type="PANTHER" id="PTHR42693">
    <property type="entry name" value="ARYLSULFATASE FAMILY MEMBER"/>
    <property type="match status" value="1"/>
</dbReference>
<evidence type="ECO:0000313" key="9">
    <source>
        <dbReference type="Proteomes" id="UP000266693"/>
    </source>
</evidence>
<dbReference type="Proteomes" id="UP000266693">
    <property type="component" value="Unassembled WGS sequence"/>
</dbReference>
<feature type="region of interest" description="Disordered" evidence="5">
    <location>
        <begin position="537"/>
        <end position="572"/>
    </location>
</feature>
<dbReference type="InterPro" id="IPR050738">
    <property type="entry name" value="Sulfatase"/>
</dbReference>
<dbReference type="GO" id="GO:0046872">
    <property type="term" value="F:metal ion binding"/>
    <property type="evidence" value="ECO:0007669"/>
    <property type="project" value="UniProtKB-KW"/>
</dbReference>
<dbReference type="EMBL" id="QWLV01000001">
    <property type="protein sequence ID" value="RHW19308.1"/>
    <property type="molecule type" value="Genomic_DNA"/>
</dbReference>
<dbReference type="RefSeq" id="WP_118862814.1">
    <property type="nucleotide sequence ID" value="NZ_QWLV01000001.1"/>
</dbReference>
<evidence type="ECO:0000256" key="2">
    <source>
        <dbReference type="ARBA" id="ARBA00022723"/>
    </source>
</evidence>
<dbReference type="PROSITE" id="PS00149">
    <property type="entry name" value="SULFATASE_2"/>
    <property type="match status" value="1"/>
</dbReference>
<keyword evidence="6" id="KW-0732">Signal</keyword>
<proteinExistence type="inferred from homology"/>
<dbReference type="InterPro" id="IPR000917">
    <property type="entry name" value="Sulfatase_N"/>
</dbReference>
<dbReference type="CDD" id="cd16025">
    <property type="entry name" value="PAS_like"/>
    <property type="match status" value="1"/>
</dbReference>
<feature type="chain" id="PRO_5017444121" evidence="6">
    <location>
        <begin position="23"/>
        <end position="572"/>
    </location>
</feature>
<protein>
    <submittedName>
        <fullName evidence="8">Arylsulfatase</fullName>
    </submittedName>
</protein>
<dbReference type="InterPro" id="IPR017850">
    <property type="entry name" value="Alkaline_phosphatase_core_sf"/>
</dbReference>
<dbReference type="Gene3D" id="3.30.1120.10">
    <property type="match status" value="1"/>
</dbReference>
<organism evidence="8 9">
    <name type="scientific">Sphingomonas gilva</name>
    <dbReference type="NCBI Taxonomy" id="2305907"/>
    <lineage>
        <taxon>Bacteria</taxon>
        <taxon>Pseudomonadati</taxon>
        <taxon>Pseudomonadota</taxon>
        <taxon>Alphaproteobacteria</taxon>
        <taxon>Sphingomonadales</taxon>
        <taxon>Sphingomonadaceae</taxon>
        <taxon>Sphingomonas</taxon>
    </lineage>
</organism>
<feature type="signal peptide" evidence="6">
    <location>
        <begin position="1"/>
        <end position="22"/>
    </location>
</feature>
<keyword evidence="3" id="KW-0378">Hydrolase</keyword>
<dbReference type="SUPFAM" id="SSF53649">
    <property type="entry name" value="Alkaline phosphatase-like"/>
    <property type="match status" value="1"/>
</dbReference>
<accession>A0A396RRX7</accession>
<dbReference type="AlphaFoldDB" id="A0A396RRX7"/>
<dbReference type="Pfam" id="PF00884">
    <property type="entry name" value="Sulfatase"/>
    <property type="match status" value="1"/>
</dbReference>